<evidence type="ECO:0000313" key="1">
    <source>
        <dbReference type="Ensembl" id="ENSDCDP00010055596.1"/>
    </source>
</evidence>
<reference evidence="1" key="2">
    <citation type="submission" date="2025-08" db="UniProtKB">
        <authorList>
            <consortium name="Ensembl"/>
        </authorList>
    </citation>
    <scope>IDENTIFICATION</scope>
</reference>
<name>A0AAY4EEU9_9TELE</name>
<reference evidence="1" key="3">
    <citation type="submission" date="2025-09" db="UniProtKB">
        <authorList>
            <consortium name="Ensembl"/>
        </authorList>
    </citation>
    <scope>IDENTIFICATION</scope>
</reference>
<evidence type="ECO:0000313" key="2">
    <source>
        <dbReference type="Proteomes" id="UP000694580"/>
    </source>
</evidence>
<organism evidence="1 2">
    <name type="scientific">Denticeps clupeoides</name>
    <name type="common">denticle herring</name>
    <dbReference type="NCBI Taxonomy" id="299321"/>
    <lineage>
        <taxon>Eukaryota</taxon>
        <taxon>Metazoa</taxon>
        <taxon>Chordata</taxon>
        <taxon>Craniata</taxon>
        <taxon>Vertebrata</taxon>
        <taxon>Euteleostomi</taxon>
        <taxon>Actinopterygii</taxon>
        <taxon>Neopterygii</taxon>
        <taxon>Teleostei</taxon>
        <taxon>Clupei</taxon>
        <taxon>Clupeiformes</taxon>
        <taxon>Denticipitoidei</taxon>
        <taxon>Denticipitidae</taxon>
        <taxon>Denticeps</taxon>
    </lineage>
</organism>
<sequence length="68" mass="7826">IFNKLNKHKRMLLFLLRPRDPCSVGSPGKCTVPISLSFDVWVQRYKLNTRRPFGGVSAQQHEFISPRG</sequence>
<keyword evidence="2" id="KW-1185">Reference proteome</keyword>
<dbReference type="AlphaFoldDB" id="A0AAY4EEU9"/>
<dbReference type="Ensembl" id="ENSDCDT00010066197.1">
    <property type="protein sequence ID" value="ENSDCDP00010055596.1"/>
    <property type="gene ID" value="ENSDCDG00010031854.1"/>
</dbReference>
<proteinExistence type="predicted"/>
<protein>
    <submittedName>
        <fullName evidence="1">Uncharacterized protein</fullName>
    </submittedName>
</protein>
<accession>A0AAY4EEU9</accession>
<dbReference type="Proteomes" id="UP000694580">
    <property type="component" value="Chromosome 9"/>
</dbReference>
<reference evidence="1 2" key="1">
    <citation type="submission" date="2020-06" db="EMBL/GenBank/DDBJ databases">
        <authorList>
            <consortium name="Wellcome Sanger Institute Data Sharing"/>
        </authorList>
    </citation>
    <scope>NUCLEOTIDE SEQUENCE [LARGE SCALE GENOMIC DNA]</scope>
</reference>